<organism evidence="2 3">
    <name type="scientific">Nonomuraea muscovyensis</name>
    <dbReference type="NCBI Taxonomy" id="1124761"/>
    <lineage>
        <taxon>Bacteria</taxon>
        <taxon>Bacillati</taxon>
        <taxon>Actinomycetota</taxon>
        <taxon>Actinomycetes</taxon>
        <taxon>Streptosporangiales</taxon>
        <taxon>Streptosporangiaceae</taxon>
        <taxon>Nonomuraea</taxon>
    </lineage>
</organism>
<dbReference type="Proteomes" id="UP000583800">
    <property type="component" value="Unassembled WGS sequence"/>
</dbReference>
<feature type="transmembrane region" description="Helical" evidence="1">
    <location>
        <begin position="61"/>
        <end position="78"/>
    </location>
</feature>
<keyword evidence="1" id="KW-0472">Membrane</keyword>
<keyword evidence="3" id="KW-1185">Reference proteome</keyword>
<feature type="transmembrane region" description="Helical" evidence="1">
    <location>
        <begin position="26"/>
        <end position="49"/>
    </location>
</feature>
<evidence type="ECO:0000256" key="1">
    <source>
        <dbReference type="SAM" id="Phobius"/>
    </source>
</evidence>
<protein>
    <submittedName>
        <fullName evidence="2">Uncharacterized protein</fullName>
    </submittedName>
</protein>
<keyword evidence="1" id="KW-1133">Transmembrane helix</keyword>
<sequence>MITHAPSSTPATAAPADPPPVVRTAAMLWLFAVAAGAFEATLMVAGALADGAALGELLPGIAFRLAVFTAAVLLALRMRAGANWARWTLGVTLGVFGTLSLVVEPARWLLDGGSLGAALAEAGVVDWVFMGSRSLHLLAVLGAVTLMFQPRANAYFRERRAVRGASA</sequence>
<evidence type="ECO:0000313" key="3">
    <source>
        <dbReference type="Proteomes" id="UP000583800"/>
    </source>
</evidence>
<evidence type="ECO:0000313" key="2">
    <source>
        <dbReference type="EMBL" id="MBB6345313.1"/>
    </source>
</evidence>
<comment type="caution">
    <text evidence="2">The sequence shown here is derived from an EMBL/GenBank/DDBJ whole genome shotgun (WGS) entry which is preliminary data.</text>
</comment>
<reference evidence="2 3" key="1">
    <citation type="submission" date="2020-08" db="EMBL/GenBank/DDBJ databases">
        <title>Sequencing the genomes of 1000 actinobacteria strains.</title>
        <authorList>
            <person name="Klenk H.-P."/>
        </authorList>
    </citation>
    <scope>NUCLEOTIDE SEQUENCE [LARGE SCALE GENOMIC DNA]</scope>
    <source>
        <strain evidence="2 3">DSM 45913</strain>
    </source>
</reference>
<name>A0A7X0BZ20_9ACTN</name>
<dbReference type="EMBL" id="JACHJB010000001">
    <property type="protein sequence ID" value="MBB6345313.1"/>
    <property type="molecule type" value="Genomic_DNA"/>
</dbReference>
<accession>A0A7X0BZ20</accession>
<gene>
    <name evidence="2" type="ORF">FHU36_001822</name>
</gene>
<feature type="transmembrane region" description="Helical" evidence="1">
    <location>
        <begin position="84"/>
        <end position="103"/>
    </location>
</feature>
<proteinExistence type="predicted"/>
<keyword evidence="1" id="KW-0812">Transmembrane</keyword>
<feature type="transmembrane region" description="Helical" evidence="1">
    <location>
        <begin position="135"/>
        <end position="156"/>
    </location>
</feature>
<dbReference type="AlphaFoldDB" id="A0A7X0BZ20"/>
<dbReference type="RefSeq" id="WP_185083285.1">
    <property type="nucleotide sequence ID" value="NZ_JACHJB010000001.1"/>
</dbReference>